<evidence type="ECO:0000259" key="4">
    <source>
        <dbReference type="PROSITE" id="PS50043"/>
    </source>
</evidence>
<dbReference type="Pfam" id="PF00196">
    <property type="entry name" value="GerE"/>
    <property type="match status" value="1"/>
</dbReference>
<dbReference type="PANTHER" id="PTHR44688:SF16">
    <property type="entry name" value="DNA-BINDING TRANSCRIPTIONAL ACTIVATOR DEVR_DOSR"/>
    <property type="match status" value="1"/>
</dbReference>
<dbReference type="InterPro" id="IPR035965">
    <property type="entry name" value="PAS-like_dom_sf"/>
</dbReference>
<keyword evidence="1" id="KW-0805">Transcription regulation</keyword>
<dbReference type="EMBL" id="JACHIR010000001">
    <property type="protein sequence ID" value="MBB5892033.1"/>
    <property type="molecule type" value="Genomic_DNA"/>
</dbReference>
<dbReference type="InterPro" id="IPR000014">
    <property type="entry name" value="PAS"/>
</dbReference>
<reference evidence="5 6" key="1">
    <citation type="submission" date="2020-08" db="EMBL/GenBank/DDBJ databases">
        <title>Sequencing the genomes of 1000 actinobacteria strains.</title>
        <authorList>
            <person name="Klenk H.-P."/>
        </authorList>
    </citation>
    <scope>NUCLEOTIDE SEQUENCE [LARGE SCALE GENOMIC DNA]</scope>
    <source>
        <strain evidence="5 6">DSM 43851</strain>
    </source>
</reference>
<dbReference type="Proteomes" id="UP000585638">
    <property type="component" value="Unassembled WGS sequence"/>
</dbReference>
<dbReference type="SUPFAM" id="SSF46894">
    <property type="entry name" value="C-terminal effector domain of the bipartite response regulators"/>
    <property type="match status" value="1"/>
</dbReference>
<comment type="caution">
    <text evidence="5">The sequence shown here is derived from an EMBL/GenBank/DDBJ whole genome shotgun (WGS) entry which is preliminary data.</text>
</comment>
<dbReference type="RefSeq" id="WP_184862507.1">
    <property type="nucleotide sequence ID" value="NZ_BAAAWY010000007.1"/>
</dbReference>
<gene>
    <name evidence="5" type="ORF">BJ998_003229</name>
</gene>
<keyword evidence="3" id="KW-0804">Transcription</keyword>
<dbReference type="SMART" id="SM00421">
    <property type="entry name" value="HTH_LUXR"/>
    <property type="match status" value="1"/>
</dbReference>
<dbReference type="InterPro" id="IPR036388">
    <property type="entry name" value="WH-like_DNA-bd_sf"/>
</dbReference>
<proteinExistence type="predicted"/>
<organism evidence="5 6">
    <name type="scientific">Kutzneria kofuensis</name>
    <dbReference type="NCBI Taxonomy" id="103725"/>
    <lineage>
        <taxon>Bacteria</taxon>
        <taxon>Bacillati</taxon>
        <taxon>Actinomycetota</taxon>
        <taxon>Actinomycetes</taxon>
        <taxon>Pseudonocardiales</taxon>
        <taxon>Pseudonocardiaceae</taxon>
        <taxon>Kutzneria</taxon>
    </lineage>
</organism>
<dbReference type="GO" id="GO:0006355">
    <property type="term" value="P:regulation of DNA-templated transcription"/>
    <property type="evidence" value="ECO:0007669"/>
    <property type="project" value="InterPro"/>
</dbReference>
<dbReference type="InterPro" id="IPR000792">
    <property type="entry name" value="Tscrpt_reg_LuxR_C"/>
</dbReference>
<evidence type="ECO:0000256" key="3">
    <source>
        <dbReference type="ARBA" id="ARBA00023163"/>
    </source>
</evidence>
<dbReference type="InterPro" id="IPR016032">
    <property type="entry name" value="Sig_transdc_resp-reg_C-effctor"/>
</dbReference>
<dbReference type="Gene3D" id="1.10.10.10">
    <property type="entry name" value="Winged helix-like DNA-binding domain superfamily/Winged helix DNA-binding domain"/>
    <property type="match status" value="1"/>
</dbReference>
<sequence>MREATPDLRAEQRRAGMWRNRFLALLDRTPVPTAICQLDGTITVANPAFAETLRTRPSQLRDRHVLDFFQAKVRRDYEKLVAGLKSGGRARLVIAVQFAGGTGELTVQAVSDDDGSGLLMTLRTTPVPTDVQLSDRESEILRLIAGGATSAAVAAQLGITGDGVNYHLTRMSDRFGVPNRTALVARAYSLGLLDPTSWPPH</sequence>
<accession>A0A7W9KG87</accession>
<dbReference type="GO" id="GO:0003677">
    <property type="term" value="F:DNA binding"/>
    <property type="evidence" value="ECO:0007669"/>
    <property type="project" value="UniProtKB-KW"/>
</dbReference>
<keyword evidence="6" id="KW-1185">Reference proteome</keyword>
<dbReference type="CDD" id="cd06170">
    <property type="entry name" value="LuxR_C_like"/>
    <property type="match status" value="1"/>
</dbReference>
<dbReference type="InterPro" id="IPR013656">
    <property type="entry name" value="PAS_4"/>
</dbReference>
<evidence type="ECO:0000256" key="1">
    <source>
        <dbReference type="ARBA" id="ARBA00023015"/>
    </source>
</evidence>
<dbReference type="CDD" id="cd00130">
    <property type="entry name" value="PAS"/>
    <property type="match status" value="1"/>
</dbReference>
<dbReference type="Gene3D" id="3.30.450.20">
    <property type="entry name" value="PAS domain"/>
    <property type="match status" value="1"/>
</dbReference>
<evidence type="ECO:0000256" key="2">
    <source>
        <dbReference type="ARBA" id="ARBA00023125"/>
    </source>
</evidence>
<name>A0A7W9KG87_9PSEU</name>
<protein>
    <submittedName>
        <fullName evidence="5">DNA-binding CsgD family transcriptional regulator</fullName>
    </submittedName>
</protein>
<keyword evidence="2 5" id="KW-0238">DNA-binding</keyword>
<dbReference type="Pfam" id="PF08448">
    <property type="entry name" value="PAS_4"/>
    <property type="match status" value="1"/>
</dbReference>
<dbReference type="AlphaFoldDB" id="A0A7W9KG87"/>
<evidence type="ECO:0000313" key="5">
    <source>
        <dbReference type="EMBL" id="MBB5892033.1"/>
    </source>
</evidence>
<dbReference type="PANTHER" id="PTHR44688">
    <property type="entry name" value="DNA-BINDING TRANSCRIPTIONAL ACTIVATOR DEVR_DOSR"/>
    <property type="match status" value="1"/>
</dbReference>
<dbReference type="SMART" id="SM00091">
    <property type="entry name" value="PAS"/>
    <property type="match status" value="1"/>
</dbReference>
<dbReference type="SUPFAM" id="SSF55785">
    <property type="entry name" value="PYP-like sensor domain (PAS domain)"/>
    <property type="match status" value="1"/>
</dbReference>
<dbReference type="PROSITE" id="PS50043">
    <property type="entry name" value="HTH_LUXR_2"/>
    <property type="match status" value="1"/>
</dbReference>
<feature type="domain" description="HTH luxR-type" evidence="4">
    <location>
        <begin position="126"/>
        <end position="191"/>
    </location>
</feature>
<evidence type="ECO:0000313" key="6">
    <source>
        <dbReference type="Proteomes" id="UP000585638"/>
    </source>
</evidence>